<dbReference type="InterPro" id="IPR038770">
    <property type="entry name" value="Na+/solute_symporter_sf"/>
</dbReference>
<feature type="transmembrane region" description="Helical" evidence="8">
    <location>
        <begin position="438"/>
        <end position="460"/>
    </location>
</feature>
<gene>
    <name evidence="10" type="ORF">BCR35DRAFT_311195</name>
</gene>
<keyword evidence="3 8" id="KW-0812">Transmembrane</keyword>
<feature type="transmembrane region" description="Helical" evidence="8">
    <location>
        <begin position="343"/>
        <end position="361"/>
    </location>
</feature>
<dbReference type="EMBL" id="MCGR01000128">
    <property type="protein sequence ID" value="ORY43580.1"/>
    <property type="molecule type" value="Genomic_DNA"/>
</dbReference>
<dbReference type="PANTHER" id="PTHR32468">
    <property type="entry name" value="CATION/H + ANTIPORTER"/>
    <property type="match status" value="1"/>
</dbReference>
<dbReference type="InParanoid" id="A0A1Y2C968"/>
<dbReference type="OrthoDB" id="2687058at2759"/>
<feature type="region of interest" description="Disordered" evidence="7">
    <location>
        <begin position="470"/>
        <end position="495"/>
    </location>
</feature>
<feature type="transmembrane region" description="Helical" evidence="8">
    <location>
        <begin position="63"/>
        <end position="85"/>
    </location>
</feature>
<keyword evidence="2" id="KW-0813">Transport</keyword>
<feature type="transmembrane region" description="Helical" evidence="8">
    <location>
        <begin position="122"/>
        <end position="142"/>
    </location>
</feature>
<evidence type="ECO:0000256" key="1">
    <source>
        <dbReference type="ARBA" id="ARBA00004141"/>
    </source>
</evidence>
<dbReference type="PANTHER" id="PTHR32468:SF0">
    <property type="entry name" value="K(+)_H(+) ANTIPORTER 1"/>
    <property type="match status" value="1"/>
</dbReference>
<accession>A0A1Y2C968</accession>
<evidence type="ECO:0000259" key="9">
    <source>
        <dbReference type="Pfam" id="PF00999"/>
    </source>
</evidence>
<dbReference type="GO" id="GO:0015297">
    <property type="term" value="F:antiporter activity"/>
    <property type="evidence" value="ECO:0007669"/>
    <property type="project" value="InterPro"/>
</dbReference>
<keyword evidence="4 8" id="KW-1133">Transmembrane helix</keyword>
<dbReference type="GO" id="GO:1902600">
    <property type="term" value="P:proton transmembrane transport"/>
    <property type="evidence" value="ECO:0007669"/>
    <property type="project" value="InterPro"/>
</dbReference>
<feature type="transmembrane region" description="Helical" evidence="8">
    <location>
        <begin position="225"/>
        <end position="249"/>
    </location>
</feature>
<keyword evidence="5" id="KW-0406">Ion transport</keyword>
<dbReference type="Pfam" id="PF00999">
    <property type="entry name" value="Na_H_Exchanger"/>
    <property type="match status" value="1"/>
</dbReference>
<evidence type="ECO:0000256" key="6">
    <source>
        <dbReference type="ARBA" id="ARBA00023136"/>
    </source>
</evidence>
<comment type="caution">
    <text evidence="10">The sequence shown here is derived from an EMBL/GenBank/DDBJ whole genome shotgun (WGS) entry which is preliminary data.</text>
</comment>
<feature type="region of interest" description="Disordered" evidence="7">
    <location>
        <begin position="757"/>
        <end position="784"/>
    </location>
</feature>
<sequence length="938" mass="99968">MSSTISPSTTASIAKVTATIVAQAGATLLTTLPPAPTATKAAAASIFDPSKPNPVAFDSTNPLILFILQAFLIVTLSRILGYFLGKIRQPKVIAEVVAGLLVGPSVMGRIPNFTRRIFPTQSVPYLSLVANIGLCFFLFLVGMETDFTVFRRNARASLSISLIGMVIPFALGAAVSKPIYDNFVGDGVKFGTFLLFIGVANAITAFPVLARILTELEMLQNHVGVIVLAAGVGNDVVGWVLLALAIALVNAASGLIVLYVILTSIGWILFLFLLGRPALQWLGRKTGSYGEKGPSETMTCIVVFTMLASSWVTDRIGIHAIFGSFLVGLIVPHKIRHALTEKIEDLVAVLLLPLYFALSGLKTDLGLLANGSIWGYVVCVIVVAFFSKFLSCGIVAKLNGMDWRESGAVGSLMACKGLVELIVLNIGLNAGILNPEVFAMFVTMALVTTFATTPLALAFYPKTFRLESERRHREKHTASISTGKGSDDGDEKQTASPDLRTRFTVVLEQFDHLPAVFAFCKLLRAPPQYSALPAAEDASEKEDSKGKTVVAHSTSSPLSISALRLIELTDRTSALMRASTSKTSLLAADTLSTIFRTFTLSTLGIPTTSSLSITPGETYASSVAQHAEEQRSQVLVLPWALKETAHAKEEEEAGGLLAQVQNPFASLFGKSGAAVNEGSPLYASFVRRVFAEAACDVALFVDRGVESASRSLLTGRSHIFFAFHGGSDDRACLALLVQLVARNPSLEATIVRVERAAEPTQDDRDEEQGLSTKANTRDGRTSEEMSTPILFSQLTVQGGGATDTVYPTIHHDIESDTADSLAFTQHLTPLPPRINFAPLSTALPLHLTLARARALSSSLSVPLTILTGRSRRDAPSHTNELATYLKANLEAVQQGLCASSEVRRSLGDLGTAYCVSGVGANLLVVQAGLSGVGKSKDV</sequence>
<feature type="transmembrane region" description="Helical" evidence="8">
    <location>
        <begin position="92"/>
        <end position="110"/>
    </location>
</feature>
<evidence type="ECO:0000256" key="5">
    <source>
        <dbReference type="ARBA" id="ARBA00023065"/>
    </source>
</evidence>
<evidence type="ECO:0000256" key="8">
    <source>
        <dbReference type="SAM" id="Phobius"/>
    </source>
</evidence>
<dbReference type="STRING" id="106004.A0A1Y2C968"/>
<dbReference type="AlphaFoldDB" id="A0A1Y2C968"/>
<dbReference type="FunCoup" id="A0A1Y2C968">
    <property type="interactions" value="15"/>
</dbReference>
<evidence type="ECO:0000313" key="11">
    <source>
        <dbReference type="Proteomes" id="UP000193467"/>
    </source>
</evidence>
<evidence type="ECO:0000256" key="3">
    <source>
        <dbReference type="ARBA" id="ARBA00022692"/>
    </source>
</evidence>
<reference evidence="10 11" key="1">
    <citation type="submission" date="2016-07" db="EMBL/GenBank/DDBJ databases">
        <title>Pervasive Adenine N6-methylation of Active Genes in Fungi.</title>
        <authorList>
            <consortium name="DOE Joint Genome Institute"/>
            <person name="Mondo S.J."/>
            <person name="Dannebaum R.O."/>
            <person name="Kuo R.C."/>
            <person name="Labutti K."/>
            <person name="Haridas S."/>
            <person name="Kuo A."/>
            <person name="Salamov A."/>
            <person name="Ahrendt S.R."/>
            <person name="Lipzen A."/>
            <person name="Sullivan W."/>
            <person name="Andreopoulos W.B."/>
            <person name="Clum A."/>
            <person name="Lindquist E."/>
            <person name="Daum C."/>
            <person name="Ramamoorthy G.K."/>
            <person name="Gryganskyi A."/>
            <person name="Culley D."/>
            <person name="Magnuson J.K."/>
            <person name="James T.Y."/>
            <person name="O'Malley M.A."/>
            <person name="Stajich J.E."/>
            <person name="Spatafora J.W."/>
            <person name="Visel A."/>
            <person name="Grigoriev I.V."/>
        </authorList>
    </citation>
    <scope>NUCLEOTIDE SEQUENCE [LARGE SCALE GENOMIC DNA]</scope>
    <source>
        <strain evidence="10 11">62-1032</strain>
    </source>
</reference>
<feature type="transmembrane region" description="Helical" evidence="8">
    <location>
        <begin position="255"/>
        <end position="274"/>
    </location>
</feature>
<protein>
    <submittedName>
        <fullName evidence="10">Sodium/hydrogen exchanger family-domain-containing protein</fullName>
    </submittedName>
</protein>
<dbReference type="InterPro" id="IPR050794">
    <property type="entry name" value="CPA2_transporter"/>
</dbReference>
<dbReference type="InterPro" id="IPR006153">
    <property type="entry name" value="Cation/H_exchanger_TM"/>
</dbReference>
<feature type="transmembrane region" description="Helical" evidence="8">
    <location>
        <begin position="193"/>
        <end position="213"/>
    </location>
</feature>
<organism evidence="10 11">
    <name type="scientific">Leucosporidium creatinivorum</name>
    <dbReference type="NCBI Taxonomy" id="106004"/>
    <lineage>
        <taxon>Eukaryota</taxon>
        <taxon>Fungi</taxon>
        <taxon>Dikarya</taxon>
        <taxon>Basidiomycota</taxon>
        <taxon>Pucciniomycotina</taxon>
        <taxon>Microbotryomycetes</taxon>
        <taxon>Leucosporidiales</taxon>
        <taxon>Leucosporidium</taxon>
    </lineage>
</organism>
<dbReference type="GO" id="GO:0016020">
    <property type="term" value="C:membrane"/>
    <property type="evidence" value="ECO:0007669"/>
    <property type="project" value="UniProtKB-SubCell"/>
</dbReference>
<dbReference type="Proteomes" id="UP000193467">
    <property type="component" value="Unassembled WGS sequence"/>
</dbReference>
<comment type="subcellular location">
    <subcellularLocation>
        <location evidence="1">Membrane</location>
        <topology evidence="1">Multi-pass membrane protein</topology>
    </subcellularLocation>
</comment>
<feature type="domain" description="Cation/H+ exchanger transmembrane" evidence="9">
    <location>
        <begin position="76"/>
        <end position="454"/>
    </location>
</feature>
<proteinExistence type="predicted"/>
<feature type="transmembrane region" description="Helical" evidence="8">
    <location>
        <begin position="295"/>
        <end position="312"/>
    </location>
</feature>
<evidence type="ECO:0000256" key="2">
    <source>
        <dbReference type="ARBA" id="ARBA00022448"/>
    </source>
</evidence>
<evidence type="ECO:0000256" key="7">
    <source>
        <dbReference type="SAM" id="MobiDB-lite"/>
    </source>
</evidence>
<name>A0A1Y2C968_9BASI</name>
<evidence type="ECO:0000313" key="10">
    <source>
        <dbReference type="EMBL" id="ORY43580.1"/>
    </source>
</evidence>
<evidence type="ECO:0000256" key="4">
    <source>
        <dbReference type="ARBA" id="ARBA00022989"/>
    </source>
</evidence>
<dbReference type="Gene3D" id="1.20.1530.20">
    <property type="match status" value="1"/>
</dbReference>
<feature type="transmembrane region" description="Helical" evidence="8">
    <location>
        <begin position="154"/>
        <end position="173"/>
    </location>
</feature>
<feature type="transmembrane region" description="Helical" evidence="8">
    <location>
        <begin position="318"/>
        <end position="336"/>
    </location>
</feature>
<feature type="transmembrane region" description="Helical" evidence="8">
    <location>
        <begin position="373"/>
        <end position="396"/>
    </location>
</feature>
<keyword evidence="11" id="KW-1185">Reference proteome</keyword>
<keyword evidence="6 8" id="KW-0472">Membrane</keyword>